<keyword evidence="8 11" id="KW-0067">ATP-binding</keyword>
<comment type="function">
    <text evidence="1 11">Catalyzes the reversible adenylation of nicotinate mononucleotide (NaMN) to nicotinic acid adenine dinucleotide (NaAD).</text>
</comment>
<evidence type="ECO:0000313" key="14">
    <source>
        <dbReference type="Proteomes" id="UP000269923"/>
    </source>
</evidence>
<evidence type="ECO:0000256" key="6">
    <source>
        <dbReference type="ARBA" id="ARBA00022695"/>
    </source>
</evidence>
<organism evidence="13 14">
    <name type="scientific">Conchiformibius steedae</name>
    <dbReference type="NCBI Taxonomy" id="153493"/>
    <lineage>
        <taxon>Bacteria</taxon>
        <taxon>Pseudomonadati</taxon>
        <taxon>Pseudomonadota</taxon>
        <taxon>Betaproteobacteria</taxon>
        <taxon>Neisseriales</taxon>
        <taxon>Neisseriaceae</taxon>
        <taxon>Conchiformibius</taxon>
    </lineage>
</organism>
<dbReference type="OrthoDB" id="5295945at2"/>
<comment type="catalytic activity">
    <reaction evidence="10 11">
        <text>nicotinate beta-D-ribonucleotide + ATP + H(+) = deamido-NAD(+) + diphosphate</text>
        <dbReference type="Rhea" id="RHEA:22860"/>
        <dbReference type="ChEBI" id="CHEBI:15378"/>
        <dbReference type="ChEBI" id="CHEBI:30616"/>
        <dbReference type="ChEBI" id="CHEBI:33019"/>
        <dbReference type="ChEBI" id="CHEBI:57502"/>
        <dbReference type="ChEBI" id="CHEBI:58437"/>
        <dbReference type="EC" id="2.7.7.18"/>
    </reaction>
</comment>
<dbReference type="PANTHER" id="PTHR39321:SF3">
    <property type="entry name" value="PHOSPHOPANTETHEINE ADENYLYLTRANSFERASE"/>
    <property type="match status" value="1"/>
</dbReference>
<dbReference type="InterPro" id="IPR004821">
    <property type="entry name" value="Cyt_trans-like"/>
</dbReference>
<dbReference type="STRING" id="1121352.GCA_000620925_01248"/>
<dbReference type="EMBL" id="RQYC01000009">
    <property type="protein sequence ID" value="RRD89923.1"/>
    <property type="molecule type" value="Genomic_DNA"/>
</dbReference>
<dbReference type="NCBIfam" id="TIGR00482">
    <property type="entry name" value="nicotinate (nicotinamide) nucleotide adenylyltransferase"/>
    <property type="match status" value="1"/>
</dbReference>
<evidence type="ECO:0000256" key="2">
    <source>
        <dbReference type="ARBA" id="ARBA00005019"/>
    </source>
</evidence>
<name>A0A3P2A8I1_9NEIS</name>
<evidence type="ECO:0000256" key="8">
    <source>
        <dbReference type="ARBA" id="ARBA00022840"/>
    </source>
</evidence>
<dbReference type="EC" id="2.7.7.18" evidence="11"/>
<evidence type="ECO:0000256" key="7">
    <source>
        <dbReference type="ARBA" id="ARBA00022741"/>
    </source>
</evidence>
<dbReference type="InterPro" id="IPR014729">
    <property type="entry name" value="Rossmann-like_a/b/a_fold"/>
</dbReference>
<dbReference type="InterPro" id="IPR005248">
    <property type="entry name" value="NadD/NMNAT"/>
</dbReference>
<gene>
    <name evidence="11 13" type="primary">nadD</name>
    <name evidence="13" type="ORF">EII21_06780</name>
</gene>
<keyword evidence="14" id="KW-1185">Reference proteome</keyword>
<proteinExistence type="inferred from homology"/>
<evidence type="ECO:0000256" key="1">
    <source>
        <dbReference type="ARBA" id="ARBA00002324"/>
    </source>
</evidence>
<evidence type="ECO:0000259" key="12">
    <source>
        <dbReference type="Pfam" id="PF01467"/>
    </source>
</evidence>
<dbReference type="Gene3D" id="3.40.50.620">
    <property type="entry name" value="HUPs"/>
    <property type="match status" value="1"/>
</dbReference>
<keyword evidence="4 11" id="KW-0662">Pyridine nucleotide biosynthesis</keyword>
<dbReference type="RefSeq" id="WP_124795009.1">
    <property type="nucleotide sequence ID" value="NZ_RQYC01000009.1"/>
</dbReference>
<dbReference type="CDD" id="cd02165">
    <property type="entry name" value="NMNAT"/>
    <property type="match status" value="1"/>
</dbReference>
<evidence type="ECO:0000256" key="10">
    <source>
        <dbReference type="ARBA" id="ARBA00048721"/>
    </source>
</evidence>
<feature type="domain" description="Cytidyltransferase-like" evidence="12">
    <location>
        <begin position="6"/>
        <end position="174"/>
    </location>
</feature>
<evidence type="ECO:0000256" key="9">
    <source>
        <dbReference type="ARBA" id="ARBA00023027"/>
    </source>
</evidence>
<keyword evidence="6 11" id="KW-0548">Nucleotidyltransferase</keyword>
<reference evidence="13 14" key="1">
    <citation type="submission" date="2018-11" db="EMBL/GenBank/DDBJ databases">
        <title>Genomes From Bacteria Associated with the Canine Oral Cavity: a Test Case for Automated Genome-Based Taxonomic Assignment.</title>
        <authorList>
            <person name="Coil D.A."/>
            <person name="Jospin G."/>
            <person name="Darling A.E."/>
            <person name="Wallis C."/>
            <person name="Davis I.J."/>
            <person name="Harris S."/>
            <person name="Eisen J.A."/>
            <person name="Holcombe L.J."/>
            <person name="O'Flynn C."/>
        </authorList>
    </citation>
    <scope>NUCLEOTIDE SEQUENCE [LARGE SCALE GENOMIC DNA]</scope>
    <source>
        <strain evidence="13 14">COT-280</strain>
    </source>
</reference>
<dbReference type="GO" id="GO:0005524">
    <property type="term" value="F:ATP binding"/>
    <property type="evidence" value="ECO:0007669"/>
    <property type="project" value="UniProtKB-KW"/>
</dbReference>
<evidence type="ECO:0000256" key="5">
    <source>
        <dbReference type="ARBA" id="ARBA00022679"/>
    </source>
</evidence>
<dbReference type="UniPathway" id="UPA00253">
    <property type="reaction ID" value="UER00332"/>
</dbReference>
<evidence type="ECO:0000313" key="13">
    <source>
        <dbReference type="EMBL" id="RRD89923.1"/>
    </source>
</evidence>
<evidence type="ECO:0000256" key="11">
    <source>
        <dbReference type="HAMAP-Rule" id="MF_00244"/>
    </source>
</evidence>
<dbReference type="NCBIfam" id="TIGR00125">
    <property type="entry name" value="cyt_tran_rel"/>
    <property type="match status" value="1"/>
</dbReference>
<keyword evidence="5 11" id="KW-0808">Transferase</keyword>
<dbReference type="GO" id="GO:0009435">
    <property type="term" value="P:NAD+ biosynthetic process"/>
    <property type="evidence" value="ECO:0007669"/>
    <property type="project" value="UniProtKB-UniRule"/>
</dbReference>
<dbReference type="SUPFAM" id="SSF52374">
    <property type="entry name" value="Nucleotidylyl transferase"/>
    <property type="match status" value="1"/>
</dbReference>
<keyword evidence="9 11" id="KW-0520">NAD</keyword>
<comment type="caution">
    <text evidence="13">The sequence shown here is derived from an EMBL/GenBank/DDBJ whole genome shotgun (WGS) entry which is preliminary data.</text>
</comment>
<dbReference type="Proteomes" id="UP000269923">
    <property type="component" value="Unassembled WGS sequence"/>
</dbReference>
<keyword evidence="7 11" id="KW-0547">Nucleotide-binding</keyword>
<dbReference type="GO" id="GO:0004515">
    <property type="term" value="F:nicotinate-nucleotide adenylyltransferase activity"/>
    <property type="evidence" value="ECO:0007669"/>
    <property type="project" value="UniProtKB-UniRule"/>
</dbReference>
<dbReference type="NCBIfam" id="NF000840">
    <property type="entry name" value="PRK00071.1-3"/>
    <property type="match status" value="1"/>
</dbReference>
<dbReference type="HAMAP" id="MF_00244">
    <property type="entry name" value="NaMN_adenylyltr"/>
    <property type="match status" value="1"/>
</dbReference>
<comment type="similarity">
    <text evidence="3 11">Belongs to the NadD family.</text>
</comment>
<dbReference type="PANTHER" id="PTHR39321">
    <property type="entry name" value="NICOTINATE-NUCLEOTIDE ADENYLYLTRANSFERASE-RELATED"/>
    <property type="match status" value="1"/>
</dbReference>
<dbReference type="AlphaFoldDB" id="A0A3P2A8I1"/>
<comment type="pathway">
    <text evidence="2 11">Cofactor biosynthesis; NAD(+) biosynthesis; deamido-NAD(+) from nicotinate D-ribonucleotide: step 1/1.</text>
</comment>
<evidence type="ECO:0000256" key="3">
    <source>
        <dbReference type="ARBA" id="ARBA00009014"/>
    </source>
</evidence>
<accession>A0A3P2A8I1</accession>
<dbReference type="Pfam" id="PF01467">
    <property type="entry name" value="CTP_transf_like"/>
    <property type="match status" value="1"/>
</dbReference>
<sequence length="201" mass="22429">MNNIILFGGTFDPIHHGHLHLARAAAEQLNATQTLFLPAGEPYHKTTPRTPAEHRLAMATLAVEPHPDFAVSDCDIIRSGATYTYDTVQIFKQLYPSAQLYWLLGSDSLLQLHTWHKWRDLVRHTRLAVAVRAGSSLAHTPRELQSWLGTAVQNGEVVLLNTTPPDISSTQIRHTLATGSDVSAWLPEAVSAYIRQHRLYI</sequence>
<evidence type="ECO:0000256" key="4">
    <source>
        <dbReference type="ARBA" id="ARBA00022642"/>
    </source>
</evidence>
<protein>
    <recommendedName>
        <fullName evidence="11">Probable nicotinate-nucleotide adenylyltransferase</fullName>
        <ecNumber evidence="11">2.7.7.18</ecNumber>
    </recommendedName>
    <alternativeName>
        <fullName evidence="11">Deamido-NAD(+) diphosphorylase</fullName>
    </alternativeName>
    <alternativeName>
        <fullName evidence="11">Deamido-NAD(+) pyrophosphorylase</fullName>
    </alternativeName>
    <alternativeName>
        <fullName evidence="11">Nicotinate mononucleotide adenylyltransferase</fullName>
        <shortName evidence="11">NaMN adenylyltransferase</shortName>
    </alternativeName>
</protein>